<dbReference type="InterPro" id="IPR025510">
    <property type="entry name" value="DUF4397"/>
</dbReference>
<dbReference type="PROSITE" id="PS51257">
    <property type="entry name" value="PROKAR_LIPOPROTEIN"/>
    <property type="match status" value="1"/>
</dbReference>
<evidence type="ECO:0000313" key="2">
    <source>
        <dbReference type="EMBL" id="CAD0005397.1"/>
    </source>
</evidence>
<dbReference type="Pfam" id="PF14344">
    <property type="entry name" value="DUF4397"/>
    <property type="match status" value="1"/>
</dbReference>
<comment type="caution">
    <text evidence="2">The sequence shown here is derived from an EMBL/GenBank/DDBJ whole genome shotgun (WGS) entry which is preliminary data.</text>
</comment>
<reference evidence="2 3" key="1">
    <citation type="submission" date="2020-06" db="EMBL/GenBank/DDBJ databases">
        <authorList>
            <person name="Criscuolo A."/>
        </authorList>
    </citation>
    <scope>NUCLEOTIDE SEQUENCE [LARGE SCALE GENOMIC DNA]</scope>
    <source>
        <strain evidence="3">CIP 111411</strain>
    </source>
</reference>
<dbReference type="Proteomes" id="UP000530060">
    <property type="component" value="Unassembled WGS sequence"/>
</dbReference>
<dbReference type="EMBL" id="CAIJDP010000071">
    <property type="protein sequence ID" value="CAD0005397.1"/>
    <property type="molecule type" value="Genomic_DNA"/>
</dbReference>
<feature type="domain" description="DUF4397" evidence="1">
    <location>
        <begin position="46"/>
        <end position="159"/>
    </location>
</feature>
<protein>
    <recommendedName>
        <fullName evidence="1">DUF4397 domain-containing protein</fullName>
    </recommendedName>
</protein>
<sequence length="238" mass="26032">MKNEVKPKIKIMKTIFKMIYVKALVITALLSLSSCDNNDVDPFGSARLKVVNAAPNSGSQKFVMANIPYIGDLDYLDHSVSYHDVASGNNLVSQFRDENDNNLYATEELDLDDDKRYTVYLTGESRSDSEVRLYEDNISAPPSGKAKVKFIHLSSGAPSNIDFIDGQGNNLALNIRRYSQSNYSEINAGSLSIQVRGNGGTENLATLQPTNFASGKVYTVFIAGSSASGYAIEQILHN</sequence>
<evidence type="ECO:0000259" key="1">
    <source>
        <dbReference type="Pfam" id="PF14344"/>
    </source>
</evidence>
<dbReference type="AlphaFoldDB" id="A0A6V6Z0U4"/>
<organism evidence="2 3">
    <name type="scientific">Flavobacterium salmonis</name>
    <dbReference type="NCBI Taxonomy" id="2654844"/>
    <lineage>
        <taxon>Bacteria</taxon>
        <taxon>Pseudomonadati</taxon>
        <taxon>Bacteroidota</taxon>
        <taxon>Flavobacteriia</taxon>
        <taxon>Flavobacteriales</taxon>
        <taxon>Flavobacteriaceae</taxon>
        <taxon>Flavobacterium</taxon>
    </lineage>
</organism>
<evidence type="ECO:0000313" key="3">
    <source>
        <dbReference type="Proteomes" id="UP000530060"/>
    </source>
</evidence>
<keyword evidence="3" id="KW-1185">Reference proteome</keyword>
<name>A0A6V6Z0U4_9FLAO</name>
<accession>A0A6V6Z0U4</accession>
<proteinExistence type="predicted"/>
<gene>
    <name evidence="2" type="ORF">FLAT13_02730</name>
</gene>